<evidence type="ECO:0000313" key="1">
    <source>
        <dbReference type="EMBL" id="VDO60797.1"/>
    </source>
</evidence>
<keyword evidence="2" id="KW-1185">Reference proteome</keyword>
<dbReference type="Proteomes" id="UP000050761">
    <property type="component" value="Unassembled WGS sequence"/>
</dbReference>
<evidence type="ECO:0000313" key="3">
    <source>
        <dbReference type="WBParaSite" id="HPBE_0000430501-mRNA-1"/>
    </source>
</evidence>
<accession>A0A183FDI1</accession>
<accession>A0A3P7XM94</accession>
<name>A0A183FDI1_HELPZ</name>
<evidence type="ECO:0000313" key="2">
    <source>
        <dbReference type="Proteomes" id="UP000050761"/>
    </source>
</evidence>
<reference evidence="3" key="2">
    <citation type="submission" date="2019-09" db="UniProtKB">
        <authorList>
            <consortium name="WormBaseParasite"/>
        </authorList>
    </citation>
    <scope>IDENTIFICATION</scope>
</reference>
<gene>
    <name evidence="1" type="ORF">HPBE_LOCUS4306</name>
</gene>
<reference evidence="1 2" key="1">
    <citation type="submission" date="2018-11" db="EMBL/GenBank/DDBJ databases">
        <authorList>
            <consortium name="Pathogen Informatics"/>
        </authorList>
    </citation>
    <scope>NUCLEOTIDE SEQUENCE [LARGE SCALE GENOMIC DNA]</scope>
</reference>
<sequence length="106" mass="11720">MVSPINPNGPVYHFDANGEDRSHLESAEIDGSFFSGADCCRIGSTGSLHSMDGQLARGKCIHDRRMHVWESGAHATVEKMAAICDRGVFCVRFVDEFPWEGAEEIY</sequence>
<dbReference type="AlphaFoldDB" id="A0A183FDI1"/>
<dbReference type="EMBL" id="UZAH01025296">
    <property type="protein sequence ID" value="VDO60797.1"/>
    <property type="molecule type" value="Genomic_DNA"/>
</dbReference>
<organism evidence="2 3">
    <name type="scientific">Heligmosomoides polygyrus</name>
    <name type="common">Parasitic roundworm</name>
    <dbReference type="NCBI Taxonomy" id="6339"/>
    <lineage>
        <taxon>Eukaryota</taxon>
        <taxon>Metazoa</taxon>
        <taxon>Ecdysozoa</taxon>
        <taxon>Nematoda</taxon>
        <taxon>Chromadorea</taxon>
        <taxon>Rhabditida</taxon>
        <taxon>Rhabditina</taxon>
        <taxon>Rhabditomorpha</taxon>
        <taxon>Strongyloidea</taxon>
        <taxon>Heligmosomidae</taxon>
        <taxon>Heligmosomoides</taxon>
    </lineage>
</organism>
<dbReference type="WBParaSite" id="HPBE_0000430501-mRNA-1">
    <property type="protein sequence ID" value="HPBE_0000430501-mRNA-1"/>
    <property type="gene ID" value="HPBE_0000430501"/>
</dbReference>
<proteinExistence type="predicted"/>
<protein>
    <submittedName>
        <fullName evidence="1 3">Uncharacterized protein</fullName>
    </submittedName>
</protein>